<dbReference type="Gene3D" id="3.90.320.10">
    <property type="match status" value="1"/>
</dbReference>
<dbReference type="InterPro" id="IPR011604">
    <property type="entry name" value="PDDEXK-like_dom_sf"/>
</dbReference>
<sequence>MIDALLFGLIAIALLSFIFPLLGKMLSRNKLGIEGKLIWVDKGRKTNPFFNRVFEVLGKPDLMYKIKGGILAVEYKSRKGTNIYQSDIVQAKTAALAARGEGYKVIRILIKTGSKDQYINLPSSDKALFDEVKQYVDITRSAHRGTALKAWPNKFKCRSCAFNHSCSHS</sequence>
<evidence type="ECO:0000313" key="3">
    <source>
        <dbReference type="Proteomes" id="UP001163739"/>
    </source>
</evidence>
<gene>
    <name evidence="2" type="ORF">NKI27_05730</name>
</gene>
<dbReference type="Proteomes" id="UP001163739">
    <property type="component" value="Chromosome"/>
</dbReference>
<keyword evidence="3" id="KW-1185">Reference proteome</keyword>
<organism evidence="2 3">
    <name type="scientific">Alkalimarinus alittae</name>
    <dbReference type="NCBI Taxonomy" id="2961619"/>
    <lineage>
        <taxon>Bacteria</taxon>
        <taxon>Pseudomonadati</taxon>
        <taxon>Pseudomonadota</taxon>
        <taxon>Gammaproteobacteria</taxon>
        <taxon>Alteromonadales</taxon>
        <taxon>Alteromonadaceae</taxon>
        <taxon>Alkalimarinus</taxon>
    </lineage>
</organism>
<dbReference type="RefSeq" id="WP_265048728.1">
    <property type="nucleotide sequence ID" value="NZ_CP100390.1"/>
</dbReference>
<proteinExistence type="predicted"/>
<dbReference type="InterPro" id="IPR038726">
    <property type="entry name" value="PDDEXK_AddAB-type"/>
</dbReference>
<accession>A0ABY6N5J1</accession>
<evidence type="ECO:0000313" key="2">
    <source>
        <dbReference type="EMBL" id="UZE97249.1"/>
    </source>
</evidence>
<name>A0ABY6N5J1_9ALTE</name>
<dbReference type="EMBL" id="CP100390">
    <property type="protein sequence ID" value="UZE97249.1"/>
    <property type="molecule type" value="Genomic_DNA"/>
</dbReference>
<evidence type="ECO:0000259" key="1">
    <source>
        <dbReference type="Pfam" id="PF12705"/>
    </source>
</evidence>
<protein>
    <recommendedName>
        <fullName evidence="1">PD-(D/E)XK endonuclease-like domain-containing protein</fullName>
    </recommendedName>
</protein>
<feature type="domain" description="PD-(D/E)XK endonuclease-like" evidence="1">
    <location>
        <begin position="52"/>
        <end position="166"/>
    </location>
</feature>
<reference evidence="2" key="1">
    <citation type="submission" date="2022-06" db="EMBL/GenBank/DDBJ databases">
        <title>Alkalimarinus sp. nov., isolated from gut of a Alitta virens.</title>
        <authorList>
            <person name="Yang A.I."/>
            <person name="Shin N.-R."/>
        </authorList>
    </citation>
    <scope>NUCLEOTIDE SEQUENCE</scope>
    <source>
        <strain evidence="2">A2M4</strain>
    </source>
</reference>
<dbReference type="Pfam" id="PF12705">
    <property type="entry name" value="PDDEXK_1"/>
    <property type="match status" value="1"/>
</dbReference>